<dbReference type="NCBIfam" id="TIGR01522">
    <property type="entry name" value="ATPase-IIA2_Ca"/>
    <property type="match status" value="1"/>
</dbReference>
<evidence type="ECO:0000256" key="5">
    <source>
        <dbReference type="ARBA" id="ARBA00022692"/>
    </source>
</evidence>
<dbReference type="Gene3D" id="2.70.150.10">
    <property type="entry name" value="Calcium-transporting ATPase, cytoplasmic transduction domain A"/>
    <property type="match status" value="1"/>
</dbReference>
<dbReference type="InterPro" id="IPR044492">
    <property type="entry name" value="P_typ_ATPase_HD_dom"/>
</dbReference>
<dbReference type="SFLD" id="SFLDG00002">
    <property type="entry name" value="C1.7:_P-type_atpase_like"/>
    <property type="match status" value="1"/>
</dbReference>
<keyword evidence="9" id="KW-1278">Translocase</keyword>
<evidence type="ECO:0000256" key="4">
    <source>
        <dbReference type="ARBA" id="ARBA00022568"/>
    </source>
</evidence>
<dbReference type="InterPro" id="IPR023214">
    <property type="entry name" value="HAD_sf"/>
</dbReference>
<dbReference type="GO" id="GO:0012505">
    <property type="term" value="C:endomembrane system"/>
    <property type="evidence" value="ECO:0007669"/>
    <property type="project" value="UniProtKB-SubCell"/>
</dbReference>
<protein>
    <recommendedName>
        <fullName evidence="14">Calcium-transporting ATPase</fullName>
        <ecNumber evidence="14">7.2.2.10</ecNumber>
    </recommendedName>
</protein>
<keyword evidence="8 14" id="KW-0067">ATP-binding</keyword>
<feature type="transmembrane region" description="Helical" evidence="14">
    <location>
        <begin position="276"/>
        <end position="295"/>
    </location>
</feature>
<dbReference type="SUPFAM" id="SSF81665">
    <property type="entry name" value="Calcium ATPase, transmembrane domain M"/>
    <property type="match status" value="1"/>
</dbReference>
<dbReference type="NCBIfam" id="TIGR01494">
    <property type="entry name" value="ATPase_P-type"/>
    <property type="match status" value="2"/>
</dbReference>
<evidence type="ECO:0000256" key="6">
    <source>
        <dbReference type="ARBA" id="ARBA00022741"/>
    </source>
</evidence>
<dbReference type="InterPro" id="IPR023299">
    <property type="entry name" value="ATPase_P-typ_cyto_dom_N"/>
</dbReference>
<dbReference type="Gene3D" id="1.20.1110.10">
    <property type="entry name" value="Calcium-transporting ATPase, transmembrane domain"/>
    <property type="match status" value="1"/>
</dbReference>
<dbReference type="InterPro" id="IPR004014">
    <property type="entry name" value="ATPase_P-typ_cation-transptr_N"/>
</dbReference>
<dbReference type="InterPro" id="IPR059000">
    <property type="entry name" value="ATPase_P-type_domA"/>
</dbReference>
<evidence type="ECO:0000259" key="16">
    <source>
        <dbReference type="SMART" id="SM00831"/>
    </source>
</evidence>
<dbReference type="FunFam" id="3.40.50.1000:FF:000028">
    <property type="entry name" value="Calcium-transporting P-type ATPase, putative"/>
    <property type="match status" value="1"/>
</dbReference>
<dbReference type="Pfam" id="PF08282">
    <property type="entry name" value="Hydrolase_3"/>
    <property type="match status" value="1"/>
</dbReference>
<dbReference type="SFLD" id="SFLDS00003">
    <property type="entry name" value="Haloacid_Dehalogenase"/>
    <property type="match status" value="1"/>
</dbReference>
<evidence type="ECO:0000256" key="8">
    <source>
        <dbReference type="ARBA" id="ARBA00022840"/>
    </source>
</evidence>
<keyword evidence="5 14" id="KW-0812">Transmembrane</keyword>
<dbReference type="SUPFAM" id="SSF81660">
    <property type="entry name" value="Metal cation-transporting ATPase, ATP-binding domain N"/>
    <property type="match status" value="1"/>
</dbReference>
<evidence type="ECO:0000256" key="10">
    <source>
        <dbReference type="ARBA" id="ARBA00022989"/>
    </source>
</evidence>
<comment type="function">
    <text evidence="14">Catalyzes the hydrolysis of ATP coupled with the transport of calcium.</text>
</comment>
<keyword evidence="2 14" id="KW-0813">Transport</keyword>
<dbReference type="PRINTS" id="PR00119">
    <property type="entry name" value="CATATPASE"/>
</dbReference>
<dbReference type="Pfam" id="PF00122">
    <property type="entry name" value="E1-E2_ATPase"/>
    <property type="match status" value="1"/>
</dbReference>
<dbReference type="GO" id="GO:0016020">
    <property type="term" value="C:membrane"/>
    <property type="evidence" value="ECO:0007669"/>
    <property type="project" value="UniProtKB-SubCell"/>
</dbReference>
<dbReference type="SFLD" id="SFLDF00027">
    <property type="entry name" value="p-type_atpase"/>
    <property type="match status" value="1"/>
</dbReference>
<comment type="subcellular location">
    <subcellularLocation>
        <location evidence="1">Endomembrane system</location>
        <topology evidence="1">Multi-pass membrane protein</topology>
    </subcellularLocation>
    <subcellularLocation>
        <location evidence="14">Membrane</location>
        <topology evidence="14">Multi-pass membrane protein</topology>
    </subcellularLocation>
</comment>
<evidence type="ECO:0000256" key="3">
    <source>
        <dbReference type="ARBA" id="ARBA00022553"/>
    </source>
</evidence>
<dbReference type="GO" id="GO:0005524">
    <property type="term" value="F:ATP binding"/>
    <property type="evidence" value="ECO:0007669"/>
    <property type="project" value="UniProtKB-KW"/>
</dbReference>
<organism evidence="17 18">
    <name type="scientific">Malassezia cuniculi</name>
    <dbReference type="NCBI Taxonomy" id="948313"/>
    <lineage>
        <taxon>Eukaryota</taxon>
        <taxon>Fungi</taxon>
        <taxon>Dikarya</taxon>
        <taxon>Basidiomycota</taxon>
        <taxon>Ustilaginomycotina</taxon>
        <taxon>Malasseziomycetes</taxon>
        <taxon>Malasseziales</taxon>
        <taxon>Malasseziaceae</taxon>
        <taxon>Malassezia</taxon>
    </lineage>
</organism>
<dbReference type="PANTHER" id="PTHR42861">
    <property type="entry name" value="CALCIUM-TRANSPORTING ATPASE"/>
    <property type="match status" value="1"/>
</dbReference>
<evidence type="ECO:0000313" key="17">
    <source>
        <dbReference type="EMBL" id="WFD34876.1"/>
    </source>
</evidence>
<evidence type="ECO:0000256" key="2">
    <source>
        <dbReference type="ARBA" id="ARBA00022448"/>
    </source>
</evidence>
<keyword evidence="10 14" id="KW-1133">Transmembrane helix</keyword>
<dbReference type="EC" id="7.2.2.10" evidence="14"/>
<evidence type="ECO:0000256" key="13">
    <source>
        <dbReference type="ARBA" id="ARBA00038148"/>
    </source>
</evidence>
<keyword evidence="12 14" id="KW-0472">Membrane</keyword>
<keyword evidence="11 14" id="KW-0406">Ion transport</keyword>
<dbReference type="Gene3D" id="3.40.50.1000">
    <property type="entry name" value="HAD superfamily/HAD-like"/>
    <property type="match status" value="1"/>
</dbReference>
<evidence type="ECO:0000256" key="1">
    <source>
        <dbReference type="ARBA" id="ARBA00004127"/>
    </source>
</evidence>
<dbReference type="InterPro" id="IPR006413">
    <property type="entry name" value="P-type_ATPase_IIA_PMR1"/>
</dbReference>
<dbReference type="Gene3D" id="3.40.1110.10">
    <property type="entry name" value="Calcium-transporting ATPase, cytoplasmic domain N"/>
    <property type="match status" value="1"/>
</dbReference>
<comment type="similarity">
    <text evidence="13 14">Belongs to the cation transport ATPase (P-type) (TC 3.A.3) family.</text>
</comment>
<dbReference type="SUPFAM" id="SSF81653">
    <property type="entry name" value="Calcium ATPase, transduction domain A"/>
    <property type="match status" value="1"/>
</dbReference>
<dbReference type="Pfam" id="PF00689">
    <property type="entry name" value="Cation_ATPase_C"/>
    <property type="match status" value="1"/>
</dbReference>
<evidence type="ECO:0000256" key="15">
    <source>
        <dbReference type="SAM" id="MobiDB-lite"/>
    </source>
</evidence>
<feature type="transmembrane region" description="Helical" evidence="14">
    <location>
        <begin position="829"/>
        <end position="847"/>
    </location>
</feature>
<dbReference type="Proteomes" id="UP001219933">
    <property type="component" value="Chromosome 2"/>
</dbReference>
<dbReference type="GO" id="GO:0016887">
    <property type="term" value="F:ATP hydrolysis activity"/>
    <property type="evidence" value="ECO:0007669"/>
    <property type="project" value="InterPro"/>
</dbReference>
<feature type="region of interest" description="Disordered" evidence="15">
    <location>
        <begin position="1"/>
        <end position="20"/>
    </location>
</feature>
<dbReference type="InterPro" id="IPR023298">
    <property type="entry name" value="ATPase_P-typ_TM_dom_sf"/>
</dbReference>
<evidence type="ECO:0000256" key="7">
    <source>
        <dbReference type="ARBA" id="ARBA00022837"/>
    </source>
</evidence>
<evidence type="ECO:0000256" key="9">
    <source>
        <dbReference type="ARBA" id="ARBA00022967"/>
    </source>
</evidence>
<sequence>MHAYPPEFSSDAPYGDDVRPKRVNGATVRYMTLSVEDTQKEFEIPSLKQGLPSARIPQLRNKYGKNMLEEKEKDPLWKKWLGQFQDPLNALLLGSAAVSIMVGQIDDAVGITLALLIVITVGIVQEYRSEKSLEALSHLVPPSCHLIRDGDQNTVFAEELVPGDVVKFATGDRIPADIRIAESYELAIDESTLTGEALPRKKVSRAIEGDTAGGVSINERENIAFMGTLVSSGHGVGIVVATGTHTEFGSIFDMVDQVSERRTPLQSSMDELAQRLSIVSLVLISGILLLGVFQSRPWLDMFTIGVSLAVAAIPEGLPIVVTVTLALGALRMSKRRAIMKSLPSIETLGCMSAICSDKTGTLTTGEMRVINCYTVPDGIVSAEGKENLSPALRNTLVAGALCNDARLADNKTSGSSTEVAMLRALERFSLEHVLEDWTRTGTIPFRSETKIMSVTGHSTGGQPHTYLKGALERVLARCHTYIGAADTIQTLSDDVRAAIIDASKTLSRRGLRVLCTAGGPVNGAPTFYGLQAMQDPPREGVREAISTLQHSGVQIVMITGDAPSTASAIAQQLGLLVSHEDAVLTGKDVDSFTDRQLQDHVGHVTVFARTEPQHKMRIVSALQARDAVVGMTGDGVNDAPALKMADVGIAMGNGTDVAKEAADMILVDDNFATILSAVREGKAIFYNIQNFLAFQLSTSIATLALITLSTAFGMGNPLNAMQILFINILMDGPPSQSLGVDPAHETVMNRPPRKKDASVLTRTVHYRVAFSAFLMLAGTLFVFLYQRYPGNPMDDTRLSTLTFAAFVMLDLVSAVQNRGLHTGFLENKMLLYTCSGSFGALLLLLYFPPLQGIFQTQALSQRQLGFVLAVAGASFAAHEARREYERGLEENAASEVDELA</sequence>
<keyword evidence="7 14" id="KW-0106">Calcium</keyword>
<keyword evidence="18" id="KW-1185">Reference proteome</keyword>
<dbReference type="SMART" id="SM00831">
    <property type="entry name" value="Cation_ATPase_N"/>
    <property type="match status" value="1"/>
</dbReference>
<name>A0AAF0JB22_9BASI</name>
<comment type="caution">
    <text evidence="14">Lacks conserved residue(s) required for the propagation of feature annotation.</text>
</comment>
<accession>A0AAF0JB22</accession>
<evidence type="ECO:0000256" key="12">
    <source>
        <dbReference type="ARBA" id="ARBA00023136"/>
    </source>
</evidence>
<feature type="transmembrane region" description="Helical" evidence="14">
    <location>
        <begin position="798"/>
        <end position="817"/>
    </location>
</feature>
<keyword evidence="6 14" id="KW-0547">Nucleotide-binding</keyword>
<dbReference type="InterPro" id="IPR036412">
    <property type="entry name" value="HAD-like_sf"/>
</dbReference>
<dbReference type="PRINTS" id="PR00120">
    <property type="entry name" value="HATPASE"/>
</dbReference>
<dbReference type="FunFam" id="2.70.150.10:FF:000008">
    <property type="entry name" value="Calcium-transporting ATPase"/>
    <property type="match status" value="1"/>
</dbReference>
<dbReference type="InterPro" id="IPR008250">
    <property type="entry name" value="ATPase_P-typ_transduc_dom_A_sf"/>
</dbReference>
<dbReference type="InterPro" id="IPR006068">
    <property type="entry name" value="ATPase_P-typ_cation-transptr_C"/>
</dbReference>
<evidence type="ECO:0000256" key="11">
    <source>
        <dbReference type="ARBA" id="ARBA00023065"/>
    </source>
</evidence>
<evidence type="ECO:0000256" key="14">
    <source>
        <dbReference type="RuleBase" id="RU361146"/>
    </source>
</evidence>
<dbReference type="Pfam" id="PF13246">
    <property type="entry name" value="Cation_ATPase"/>
    <property type="match status" value="1"/>
</dbReference>
<dbReference type="InterPro" id="IPR018303">
    <property type="entry name" value="ATPase_P-typ_P_site"/>
</dbReference>
<dbReference type="EMBL" id="CP119878">
    <property type="protein sequence ID" value="WFD34876.1"/>
    <property type="molecule type" value="Genomic_DNA"/>
</dbReference>
<keyword evidence="3" id="KW-0597">Phosphoprotein</keyword>
<reference evidence="17" key="1">
    <citation type="submission" date="2023-03" db="EMBL/GenBank/DDBJ databases">
        <title>Mating type loci evolution in Malassezia.</title>
        <authorList>
            <person name="Coelho M.A."/>
        </authorList>
    </citation>
    <scope>NUCLEOTIDE SEQUENCE</scope>
    <source>
        <strain evidence="17">CBS 11721</strain>
    </source>
</reference>
<comment type="catalytic activity">
    <reaction evidence="14">
        <text>Ca(2+)(in) + ATP + H2O = Ca(2+)(out) + ADP + phosphate + H(+)</text>
        <dbReference type="Rhea" id="RHEA:18105"/>
        <dbReference type="ChEBI" id="CHEBI:15377"/>
        <dbReference type="ChEBI" id="CHEBI:15378"/>
        <dbReference type="ChEBI" id="CHEBI:29108"/>
        <dbReference type="ChEBI" id="CHEBI:30616"/>
        <dbReference type="ChEBI" id="CHEBI:43474"/>
        <dbReference type="ChEBI" id="CHEBI:456216"/>
        <dbReference type="EC" id="7.2.2.10"/>
    </reaction>
</comment>
<evidence type="ECO:0000313" key="18">
    <source>
        <dbReference type="Proteomes" id="UP001219933"/>
    </source>
</evidence>
<proteinExistence type="inferred from homology"/>
<keyword evidence="4 14" id="KW-0109">Calcium transport</keyword>
<feature type="transmembrane region" description="Helical" evidence="14">
    <location>
        <begin position="301"/>
        <end position="330"/>
    </location>
</feature>
<feature type="transmembrane region" description="Helical" evidence="14">
    <location>
        <begin position="111"/>
        <end position="127"/>
    </location>
</feature>
<dbReference type="PROSITE" id="PS00154">
    <property type="entry name" value="ATPASE_E1_E2"/>
    <property type="match status" value="1"/>
</dbReference>
<feature type="transmembrane region" description="Helical" evidence="14">
    <location>
        <begin position="764"/>
        <end position="786"/>
    </location>
</feature>
<dbReference type="InterPro" id="IPR001757">
    <property type="entry name" value="P_typ_ATPase"/>
</dbReference>
<gene>
    <name evidence="17" type="primary">PMR1</name>
    <name evidence="17" type="ORF">MCUN1_001720</name>
</gene>
<dbReference type="GO" id="GO:0005388">
    <property type="term" value="F:P-type calcium transporter activity"/>
    <property type="evidence" value="ECO:0007669"/>
    <property type="project" value="UniProtKB-EC"/>
</dbReference>
<dbReference type="AlphaFoldDB" id="A0AAF0JB22"/>
<dbReference type="Pfam" id="PF00690">
    <property type="entry name" value="Cation_ATPase_N"/>
    <property type="match status" value="1"/>
</dbReference>
<feature type="domain" description="Cation-transporting P-type ATPase N-terminal" evidence="16">
    <location>
        <begin position="29"/>
        <end position="104"/>
    </location>
</feature>
<dbReference type="SUPFAM" id="SSF56784">
    <property type="entry name" value="HAD-like"/>
    <property type="match status" value="1"/>
</dbReference>